<dbReference type="GO" id="GO:0140114">
    <property type="term" value="P:cellular detoxification of fluoride"/>
    <property type="evidence" value="ECO:0007669"/>
    <property type="project" value="UniProtKB-UniRule"/>
</dbReference>
<evidence type="ECO:0000256" key="2">
    <source>
        <dbReference type="ARBA" id="ARBA00022475"/>
    </source>
</evidence>
<dbReference type="KEGG" id="acoa:RB602_11465"/>
<gene>
    <name evidence="12 13" type="primary">crcB</name>
    <name evidence="12" type="synonym">fluC</name>
    <name evidence="13" type="ORF">RB602_11465</name>
</gene>
<evidence type="ECO:0000256" key="1">
    <source>
        <dbReference type="ARBA" id="ARBA00004651"/>
    </source>
</evidence>
<keyword evidence="8 12" id="KW-0472">Membrane</keyword>
<evidence type="ECO:0000256" key="11">
    <source>
        <dbReference type="ARBA" id="ARBA00035585"/>
    </source>
</evidence>
<comment type="similarity">
    <text evidence="10 12">Belongs to the fluoride channel Fluc/FEX (TC 1.A.43) family.</text>
</comment>
<comment type="function">
    <text evidence="12">Fluoride-specific ion channel. Important for reducing fluoride concentration in the cell, thus reducing its toxicity.</text>
</comment>
<reference evidence="13 14" key="1">
    <citation type="submission" date="2023-10" db="EMBL/GenBank/DDBJ databases">
        <title>Complete genome sequence of a Sphingomonadaceae bacterium.</title>
        <authorList>
            <person name="Yan C."/>
        </authorList>
    </citation>
    <scope>NUCLEOTIDE SEQUENCE [LARGE SCALE GENOMIC DNA]</scope>
    <source>
        <strain evidence="13 14">SCSIO 66989</strain>
    </source>
</reference>
<feature type="binding site" evidence="12">
    <location>
        <position position="81"/>
    </location>
    <ligand>
        <name>Na(+)</name>
        <dbReference type="ChEBI" id="CHEBI:29101"/>
        <note>structural</note>
    </ligand>
</feature>
<feature type="binding site" evidence="12">
    <location>
        <position position="84"/>
    </location>
    <ligand>
        <name>Na(+)</name>
        <dbReference type="ChEBI" id="CHEBI:29101"/>
        <note>structural</note>
    </ligand>
</feature>
<evidence type="ECO:0000313" key="13">
    <source>
        <dbReference type="EMBL" id="WOE74462.1"/>
    </source>
</evidence>
<protein>
    <recommendedName>
        <fullName evidence="12">Fluoride-specific ion channel FluC</fullName>
    </recommendedName>
</protein>
<sequence>MSSVSLSSATLLVALGGGLGAVGRFHLGRIALQFFGPGWPWGTLIANLSGGFLMGCLVGILAQQASGGETWRLLIGVGLLGGFTTFSAFSLETANMVMRGEWGVAAGYALLSVIASVAALFGGLMLARLWV</sequence>
<dbReference type="GO" id="GO:0046872">
    <property type="term" value="F:metal ion binding"/>
    <property type="evidence" value="ECO:0007669"/>
    <property type="project" value="UniProtKB-KW"/>
</dbReference>
<keyword evidence="7 12" id="KW-0406">Ion transport</keyword>
<evidence type="ECO:0000256" key="3">
    <source>
        <dbReference type="ARBA" id="ARBA00022519"/>
    </source>
</evidence>
<dbReference type="PANTHER" id="PTHR28259">
    <property type="entry name" value="FLUORIDE EXPORT PROTEIN 1-RELATED"/>
    <property type="match status" value="1"/>
</dbReference>
<evidence type="ECO:0000256" key="10">
    <source>
        <dbReference type="ARBA" id="ARBA00035120"/>
    </source>
</evidence>
<evidence type="ECO:0000313" key="14">
    <source>
        <dbReference type="Proteomes" id="UP001302429"/>
    </source>
</evidence>
<dbReference type="Pfam" id="PF02537">
    <property type="entry name" value="CRCB"/>
    <property type="match status" value="1"/>
</dbReference>
<keyword evidence="6 12" id="KW-0915">Sodium</keyword>
<evidence type="ECO:0000256" key="7">
    <source>
        <dbReference type="ARBA" id="ARBA00023065"/>
    </source>
</evidence>
<name>A0AA97I030_9SPHN</name>
<dbReference type="Proteomes" id="UP001302429">
    <property type="component" value="Chromosome"/>
</dbReference>
<keyword evidence="12" id="KW-0813">Transport</keyword>
<dbReference type="EMBL" id="CP136594">
    <property type="protein sequence ID" value="WOE74462.1"/>
    <property type="molecule type" value="Genomic_DNA"/>
</dbReference>
<keyword evidence="12" id="KW-0479">Metal-binding</keyword>
<comment type="activity regulation">
    <text evidence="12">Na(+) is not transported, but it plays an essential structural role and its presence is essential for fluoride channel function.</text>
</comment>
<dbReference type="NCBIfam" id="NF010791">
    <property type="entry name" value="PRK14195.1"/>
    <property type="match status" value="1"/>
</dbReference>
<keyword evidence="2 12" id="KW-1003">Cell membrane</keyword>
<keyword evidence="14" id="KW-1185">Reference proteome</keyword>
<evidence type="ECO:0000256" key="9">
    <source>
        <dbReference type="ARBA" id="ARBA00023303"/>
    </source>
</evidence>
<keyword evidence="5 12" id="KW-1133">Transmembrane helix</keyword>
<feature type="transmembrane region" description="Helical" evidence="12">
    <location>
        <begin position="44"/>
        <end position="61"/>
    </location>
</feature>
<feature type="transmembrane region" description="Helical" evidence="12">
    <location>
        <begin position="73"/>
        <end position="91"/>
    </location>
</feature>
<dbReference type="HAMAP" id="MF_00454">
    <property type="entry name" value="FluC"/>
    <property type="match status" value="1"/>
</dbReference>
<comment type="subcellular location">
    <subcellularLocation>
        <location evidence="1 12">Cell membrane</location>
        <topology evidence="1 12">Multi-pass membrane protein</topology>
    </subcellularLocation>
</comment>
<proteinExistence type="inferred from homology"/>
<dbReference type="GO" id="GO:0062054">
    <property type="term" value="F:fluoride channel activity"/>
    <property type="evidence" value="ECO:0007669"/>
    <property type="project" value="UniProtKB-UniRule"/>
</dbReference>
<evidence type="ECO:0000256" key="5">
    <source>
        <dbReference type="ARBA" id="ARBA00022989"/>
    </source>
</evidence>
<evidence type="ECO:0000256" key="8">
    <source>
        <dbReference type="ARBA" id="ARBA00023136"/>
    </source>
</evidence>
<keyword evidence="4 12" id="KW-0812">Transmembrane</keyword>
<evidence type="ECO:0000256" key="4">
    <source>
        <dbReference type="ARBA" id="ARBA00022692"/>
    </source>
</evidence>
<dbReference type="GO" id="GO:0005886">
    <property type="term" value="C:plasma membrane"/>
    <property type="evidence" value="ECO:0007669"/>
    <property type="project" value="UniProtKB-SubCell"/>
</dbReference>
<evidence type="ECO:0000256" key="6">
    <source>
        <dbReference type="ARBA" id="ARBA00023053"/>
    </source>
</evidence>
<keyword evidence="3" id="KW-0997">Cell inner membrane</keyword>
<evidence type="ECO:0000256" key="12">
    <source>
        <dbReference type="HAMAP-Rule" id="MF_00454"/>
    </source>
</evidence>
<organism evidence="13 14">
    <name type="scientific">Alterisphingorhabdus coralli</name>
    <dbReference type="NCBI Taxonomy" id="3071408"/>
    <lineage>
        <taxon>Bacteria</taxon>
        <taxon>Pseudomonadati</taxon>
        <taxon>Pseudomonadota</taxon>
        <taxon>Alphaproteobacteria</taxon>
        <taxon>Sphingomonadales</taxon>
        <taxon>Sphingomonadaceae</taxon>
        <taxon>Alterisphingorhabdus (ex Yan et al. 2024)</taxon>
    </lineage>
</organism>
<dbReference type="RefSeq" id="WP_317080715.1">
    <property type="nucleotide sequence ID" value="NZ_CP136594.1"/>
</dbReference>
<feature type="transmembrane region" description="Helical" evidence="12">
    <location>
        <begin position="103"/>
        <end position="127"/>
    </location>
</feature>
<keyword evidence="9 12" id="KW-0407">Ion channel</keyword>
<comment type="catalytic activity">
    <reaction evidence="11">
        <text>fluoride(in) = fluoride(out)</text>
        <dbReference type="Rhea" id="RHEA:76159"/>
        <dbReference type="ChEBI" id="CHEBI:17051"/>
    </reaction>
    <physiologicalReaction direction="left-to-right" evidence="11">
        <dbReference type="Rhea" id="RHEA:76160"/>
    </physiologicalReaction>
</comment>
<dbReference type="NCBIfam" id="TIGR00494">
    <property type="entry name" value="crcB"/>
    <property type="match status" value="1"/>
</dbReference>
<accession>A0AA97I030</accession>
<dbReference type="PANTHER" id="PTHR28259:SF1">
    <property type="entry name" value="FLUORIDE EXPORT PROTEIN 1-RELATED"/>
    <property type="match status" value="1"/>
</dbReference>
<dbReference type="AlphaFoldDB" id="A0AA97I030"/>
<dbReference type="InterPro" id="IPR003691">
    <property type="entry name" value="FluC"/>
</dbReference>